<accession>X1W0U3</accession>
<dbReference type="EMBL" id="BARW01038149">
    <property type="protein sequence ID" value="GAJ20805.1"/>
    <property type="molecule type" value="Genomic_DNA"/>
</dbReference>
<gene>
    <name evidence="1" type="ORF">S12H4_58654</name>
</gene>
<evidence type="ECO:0000313" key="1">
    <source>
        <dbReference type="EMBL" id="GAJ20805.1"/>
    </source>
</evidence>
<reference evidence="1" key="1">
    <citation type="journal article" date="2014" name="Front. Microbiol.">
        <title>High frequency of phylogenetically diverse reductive dehalogenase-homologous genes in deep subseafloor sedimentary metagenomes.</title>
        <authorList>
            <person name="Kawai M."/>
            <person name="Futagami T."/>
            <person name="Toyoda A."/>
            <person name="Takaki Y."/>
            <person name="Nishi S."/>
            <person name="Hori S."/>
            <person name="Arai W."/>
            <person name="Tsubouchi T."/>
            <person name="Morono Y."/>
            <person name="Uchiyama I."/>
            <person name="Ito T."/>
            <person name="Fujiyama A."/>
            <person name="Inagaki F."/>
            <person name="Takami H."/>
        </authorList>
    </citation>
    <scope>NUCLEOTIDE SEQUENCE</scope>
    <source>
        <strain evidence="1">Expedition CK06-06</strain>
    </source>
</reference>
<organism evidence="1">
    <name type="scientific">marine sediment metagenome</name>
    <dbReference type="NCBI Taxonomy" id="412755"/>
    <lineage>
        <taxon>unclassified sequences</taxon>
        <taxon>metagenomes</taxon>
        <taxon>ecological metagenomes</taxon>
    </lineage>
</organism>
<name>X1W0U3_9ZZZZ</name>
<dbReference type="AlphaFoldDB" id="X1W0U3"/>
<protein>
    <submittedName>
        <fullName evidence="1">Uncharacterized protein</fullName>
    </submittedName>
</protein>
<proteinExistence type="predicted"/>
<comment type="caution">
    <text evidence="1">The sequence shown here is derived from an EMBL/GenBank/DDBJ whole genome shotgun (WGS) entry which is preliminary data.</text>
</comment>
<feature type="non-terminal residue" evidence="1">
    <location>
        <position position="1"/>
    </location>
</feature>
<sequence>KRTVPGNEGDYIYFPDEISLGGYFEAIAVGRSQGYIIG</sequence>